<sequence>MAEEVQYSSGTDATNKRKYEDQTTPSQPSTRRPTGFSAPISTPSPDSSHAPPSYNSVPPPADEIQLAKQRAQEIAARLFSNASNTEAKRPRVENGAGAGGFDSGDKGFSSLPSDVGQKPMISTPSAIPVSYGYQGTSKKIDIPNGRVGVIIGKGGETIKYLQLQSGAKIQVTRDMDADPNSPTRLVELMGTPDQIAKAEQLINDVLSEAEAGGSGIVSRRLTGQAGSEQFVMKVPNNKVGLIIGKGGETIKNMQARTGARIQVIPLHLPPGDTSMERTVQIDGTSEQIESAKQLVNEVISEWLLVILMNPLVVSISSSVALLPLFGLLSSQRLQIIFPADPAEGLVCIGLLVTPTWNSCVGVPSALLWYGNNFVQNRIRNPAMAGGYPQQGYQARPPSGWGAPPGAPPMQQPGYSYAQPGSYPGPSPQYNMSQPAYAGYSQPNATGWDQTAAPPSQQTTPGSGYDYYGQQQTQQQQQAHGGPSGPADNSGYNYNQPPASGYNQQGQGYPQDGYGGGYHAPAPQPGYGQPQPIPGYDQQQGYNSATGYGNVANPTQEGHTTSYGAQGETGQAPPSVQPSAIGQQGYNTQQPSPSPASYPPQGSNQPAYGMPPTSQTGFGSQPPAQSGYTTNYGPPQAQKAPANPPVYGQTQQSPSAQGGYAQPAPVQPGYPHSQQPPAQSGYAQTDSSSQRAAPSSYGTAAGQPGYGGPSAYSAPTVTQAGYGQQPPYSGSYGGGYSQPPMYAADATPTSQPAQQSGVAKTSPQS</sequence>
<feature type="domain" description="K Homology" evidence="4">
    <location>
        <begin position="134"/>
        <end position="207"/>
    </location>
</feature>
<accession>A0A438EXH9</accession>
<proteinExistence type="predicted"/>
<feature type="compositionally biased region" description="Low complexity" evidence="3">
    <location>
        <begin position="524"/>
        <end position="541"/>
    </location>
</feature>
<dbReference type="Proteomes" id="UP000288805">
    <property type="component" value="Unassembled WGS sequence"/>
</dbReference>
<evidence type="ECO:0000313" key="6">
    <source>
        <dbReference type="Proteomes" id="UP000288805"/>
    </source>
</evidence>
<evidence type="ECO:0000313" key="5">
    <source>
        <dbReference type="EMBL" id="RVW52434.1"/>
    </source>
</evidence>
<dbReference type="PROSITE" id="PS50084">
    <property type="entry name" value="KH_TYPE_1"/>
    <property type="match status" value="2"/>
</dbReference>
<reference evidence="5 6" key="1">
    <citation type="journal article" date="2018" name="PLoS Genet.">
        <title>Population sequencing reveals clonal diversity and ancestral inbreeding in the grapevine cultivar Chardonnay.</title>
        <authorList>
            <person name="Roach M.J."/>
            <person name="Johnson D.L."/>
            <person name="Bohlmann J."/>
            <person name="van Vuuren H.J."/>
            <person name="Jones S.J."/>
            <person name="Pretorius I.S."/>
            <person name="Schmidt S.A."/>
            <person name="Borneman A.R."/>
        </authorList>
    </citation>
    <scope>NUCLEOTIDE SEQUENCE [LARGE SCALE GENOMIC DNA]</scope>
    <source>
        <strain evidence="6">cv. Chardonnay</strain>
        <tissue evidence="5">Leaf</tissue>
    </source>
</reference>
<feature type="compositionally biased region" description="Polar residues" evidence="3">
    <location>
        <begin position="671"/>
        <end position="697"/>
    </location>
</feature>
<feature type="region of interest" description="Disordered" evidence="3">
    <location>
        <begin position="387"/>
        <end position="764"/>
    </location>
</feature>
<comment type="caution">
    <text evidence="5">The sequence shown here is derived from an EMBL/GenBank/DDBJ whole genome shotgun (WGS) entry which is preliminary data.</text>
</comment>
<dbReference type="InterPro" id="IPR004088">
    <property type="entry name" value="KH_dom_type_1"/>
</dbReference>
<name>A0A438EXH9_VITVI</name>
<dbReference type="AlphaFoldDB" id="A0A438EXH9"/>
<feature type="region of interest" description="Disordered" evidence="3">
    <location>
        <begin position="79"/>
        <end position="105"/>
    </location>
</feature>
<evidence type="ECO:0000256" key="1">
    <source>
        <dbReference type="ARBA" id="ARBA00022737"/>
    </source>
</evidence>
<feature type="compositionally biased region" description="Low complexity" evidence="3">
    <location>
        <begin position="500"/>
        <end position="511"/>
    </location>
</feature>
<feature type="compositionally biased region" description="Low complexity" evidence="3">
    <location>
        <begin position="720"/>
        <end position="729"/>
    </location>
</feature>
<keyword evidence="2" id="KW-0694">RNA-binding</keyword>
<dbReference type="GO" id="GO:0003723">
    <property type="term" value="F:RNA binding"/>
    <property type="evidence" value="ECO:0007669"/>
    <property type="project" value="UniProtKB-UniRule"/>
</dbReference>
<feature type="compositionally biased region" description="Low complexity" evidence="3">
    <location>
        <begin position="22"/>
        <end position="34"/>
    </location>
</feature>
<evidence type="ECO:0000256" key="2">
    <source>
        <dbReference type="PROSITE-ProRule" id="PRU00117"/>
    </source>
</evidence>
<feature type="compositionally biased region" description="Polar residues" evidence="3">
    <location>
        <begin position="440"/>
        <end position="461"/>
    </location>
</feature>
<gene>
    <name evidence="5" type="primary">KHSRP_1</name>
    <name evidence="5" type="ORF">CK203_072050</name>
</gene>
<feature type="compositionally biased region" description="Polar residues" evidence="3">
    <location>
        <begin position="542"/>
        <end position="587"/>
    </location>
</feature>
<dbReference type="Gene3D" id="3.30.1370.10">
    <property type="entry name" value="K Homology domain, type 1"/>
    <property type="match status" value="2"/>
</dbReference>
<evidence type="ECO:0000259" key="4">
    <source>
        <dbReference type="SMART" id="SM00322"/>
    </source>
</evidence>
<dbReference type="EMBL" id="QGNW01001168">
    <property type="protein sequence ID" value="RVW52434.1"/>
    <property type="molecule type" value="Genomic_DNA"/>
</dbReference>
<evidence type="ECO:0000256" key="3">
    <source>
        <dbReference type="SAM" id="MobiDB-lite"/>
    </source>
</evidence>
<dbReference type="SUPFAM" id="SSF54791">
    <property type="entry name" value="Eukaryotic type KH-domain (KH-domain type I)"/>
    <property type="match status" value="2"/>
</dbReference>
<dbReference type="PANTHER" id="PTHR10288">
    <property type="entry name" value="KH DOMAIN CONTAINING RNA BINDING PROTEIN"/>
    <property type="match status" value="1"/>
</dbReference>
<feature type="domain" description="K Homology" evidence="4">
    <location>
        <begin position="226"/>
        <end position="300"/>
    </location>
</feature>
<feature type="region of interest" description="Disordered" evidence="3">
    <location>
        <begin position="1"/>
        <end position="65"/>
    </location>
</feature>
<feature type="compositionally biased region" description="Polar residues" evidence="3">
    <location>
        <begin position="601"/>
        <end position="632"/>
    </location>
</feature>
<dbReference type="SMART" id="SM00322">
    <property type="entry name" value="KH"/>
    <property type="match status" value="2"/>
</dbReference>
<organism evidence="5 6">
    <name type="scientific">Vitis vinifera</name>
    <name type="common">Grape</name>
    <dbReference type="NCBI Taxonomy" id="29760"/>
    <lineage>
        <taxon>Eukaryota</taxon>
        <taxon>Viridiplantae</taxon>
        <taxon>Streptophyta</taxon>
        <taxon>Embryophyta</taxon>
        <taxon>Tracheophyta</taxon>
        <taxon>Spermatophyta</taxon>
        <taxon>Magnoliopsida</taxon>
        <taxon>eudicotyledons</taxon>
        <taxon>Gunneridae</taxon>
        <taxon>Pentapetalae</taxon>
        <taxon>rosids</taxon>
        <taxon>Vitales</taxon>
        <taxon>Vitaceae</taxon>
        <taxon>Viteae</taxon>
        <taxon>Vitis</taxon>
    </lineage>
</organism>
<feature type="compositionally biased region" description="Polar residues" evidence="3">
    <location>
        <begin position="1"/>
        <end position="13"/>
    </location>
</feature>
<feature type="compositionally biased region" description="Polar residues" evidence="3">
    <location>
        <begin position="746"/>
        <end position="764"/>
    </location>
</feature>
<dbReference type="InterPro" id="IPR004087">
    <property type="entry name" value="KH_dom"/>
</dbReference>
<dbReference type="Pfam" id="PF00013">
    <property type="entry name" value="KH_1"/>
    <property type="match status" value="2"/>
</dbReference>
<keyword evidence="1" id="KW-0677">Repeat</keyword>
<dbReference type="InterPro" id="IPR036612">
    <property type="entry name" value="KH_dom_type_1_sf"/>
</dbReference>
<protein>
    <submittedName>
        <fullName evidence="5">Far upstream element-binding protein 2</fullName>
    </submittedName>
</protein>